<dbReference type="InterPro" id="IPR002656">
    <property type="entry name" value="Acyl_transf_3_dom"/>
</dbReference>
<comment type="caution">
    <text evidence="5">The sequence shown here is derived from an EMBL/GenBank/DDBJ whole genome shotgun (WGS) entry which is preliminary data.</text>
</comment>
<feature type="domain" description="Acyltransferase 3" evidence="4">
    <location>
        <begin position="12"/>
        <end position="311"/>
    </location>
</feature>
<evidence type="ECO:0000313" key="5">
    <source>
        <dbReference type="EMBL" id="EUJ31979.1"/>
    </source>
</evidence>
<feature type="transmembrane region" description="Helical" evidence="3">
    <location>
        <begin position="293"/>
        <end position="312"/>
    </location>
</feature>
<evidence type="ECO:0000256" key="1">
    <source>
        <dbReference type="ARBA" id="ARBA00004370"/>
    </source>
</evidence>
<evidence type="ECO:0000256" key="3">
    <source>
        <dbReference type="SAM" id="Phobius"/>
    </source>
</evidence>
<feature type="transmembrane region" description="Helical" evidence="3">
    <location>
        <begin position="190"/>
        <end position="209"/>
    </location>
</feature>
<keyword evidence="3" id="KW-1133">Transmembrane helix</keyword>
<protein>
    <recommendedName>
        <fullName evidence="4">Acyltransferase 3 domain-containing protein</fullName>
    </recommendedName>
</protein>
<dbReference type="Pfam" id="PF01757">
    <property type="entry name" value="Acyl_transf_3"/>
    <property type="match status" value="1"/>
</dbReference>
<feature type="transmembrane region" description="Helical" evidence="3">
    <location>
        <begin position="159"/>
        <end position="178"/>
    </location>
</feature>
<keyword evidence="3" id="KW-0472">Membrane</keyword>
<evidence type="ECO:0000256" key="2">
    <source>
        <dbReference type="ARBA" id="ARBA00007400"/>
    </source>
</evidence>
<dbReference type="EMBL" id="AODF01000014">
    <property type="protein sequence ID" value="EUJ31979.1"/>
    <property type="molecule type" value="Genomic_DNA"/>
</dbReference>
<proteinExistence type="inferred from homology"/>
<dbReference type="PANTHER" id="PTHR37312:SF1">
    <property type="entry name" value="MEMBRANE-BOUND ACYLTRANSFERASE YKRP-RELATED"/>
    <property type="match status" value="1"/>
</dbReference>
<feature type="transmembrane region" description="Helical" evidence="3">
    <location>
        <begin position="80"/>
        <end position="98"/>
    </location>
</feature>
<evidence type="ECO:0000259" key="4">
    <source>
        <dbReference type="Pfam" id="PF01757"/>
    </source>
</evidence>
<feature type="transmembrane region" description="Helical" evidence="3">
    <location>
        <begin position="113"/>
        <end position="132"/>
    </location>
</feature>
<gene>
    <name evidence="5" type="ORF">MFLO_07312</name>
</gene>
<dbReference type="PANTHER" id="PTHR37312">
    <property type="entry name" value="MEMBRANE-BOUND ACYLTRANSFERASE YKRP-RELATED"/>
    <property type="match status" value="1"/>
</dbReference>
<dbReference type="RefSeq" id="WP_036097158.1">
    <property type="nucleotide sequence ID" value="NZ_AODF01000014.1"/>
</dbReference>
<keyword evidence="6" id="KW-1185">Reference proteome</keyword>
<feature type="transmembrane region" description="Helical" evidence="3">
    <location>
        <begin position="43"/>
        <end position="64"/>
    </location>
</feature>
<organism evidence="5 6">
    <name type="scientific">Listeria floridensis FSL S10-1187</name>
    <dbReference type="NCBI Taxonomy" id="1265817"/>
    <lineage>
        <taxon>Bacteria</taxon>
        <taxon>Bacillati</taxon>
        <taxon>Bacillota</taxon>
        <taxon>Bacilli</taxon>
        <taxon>Bacillales</taxon>
        <taxon>Listeriaceae</taxon>
        <taxon>Listeria</taxon>
    </lineage>
</organism>
<evidence type="ECO:0000313" key="6">
    <source>
        <dbReference type="Proteomes" id="UP000019249"/>
    </source>
</evidence>
<reference evidence="5 6" key="1">
    <citation type="journal article" date="2014" name="Int. J. Syst. Evol. Microbiol.">
        <title>Listeria floridensis sp. nov., Listeria aquatica sp. nov., Listeria cornellensis sp. nov., Listeria riparia sp. nov. and Listeria grandensis sp. nov., from agricultural and natural environments.</title>
        <authorList>
            <person name="den Bakker H.C."/>
            <person name="Warchocki S."/>
            <person name="Wright E.M."/>
            <person name="Allred A.F."/>
            <person name="Ahlstrom C."/>
            <person name="Manuel C.S."/>
            <person name="Stasiewicz M.J."/>
            <person name="Burrell A."/>
            <person name="Roof S."/>
            <person name="Strawn L."/>
            <person name="Fortes E.D."/>
            <person name="Nightingale K.K."/>
            <person name="Kephart D."/>
            <person name="Wiedmann M."/>
        </authorList>
    </citation>
    <scope>NUCLEOTIDE SEQUENCE [LARGE SCALE GENOMIC DNA]</scope>
    <source>
        <strain evidence="5 6">FSL S10-1187</strain>
    </source>
</reference>
<accession>A0ABN0RFH4</accession>
<feature type="transmembrane region" description="Helical" evidence="3">
    <location>
        <begin position="137"/>
        <end position="153"/>
    </location>
</feature>
<feature type="transmembrane region" description="Helical" evidence="3">
    <location>
        <begin position="12"/>
        <end position="31"/>
    </location>
</feature>
<dbReference type="InterPro" id="IPR052734">
    <property type="entry name" value="Nod_factor_acetyltransferase"/>
</dbReference>
<sequence length="349" mass="40577">MAETKTVKARDYYFDNAKFILIFLVVFGHLMQPFVADYDSVHILYIFIYTFHMPAFILISGYFAKGFRKSGYLKKTLKKLILPYLLFQLIYSIFYYFLLSESSYSLTFLDPEWSLWFLLSLFFWNLMLLGFARLKPAFALGIAFLFGLVAGYFDGIDGFLSLSRTFVFFPFFLAGFFLEKKHFQLAQKHIAKWLGVAIFLLILTFIIISPDLNENWFLGSKPYADFVDIKTLGLVIRMLIYLISFAAVAAFFTLVPKRRFFFTSWGKNTLYVYLLHGFFIKTLRESGMADTRYTLETFLILLAISFGLTAVLSSKFVTTAVQPVVELKVNKLKTVFLRNKERRLSHGSY</sequence>
<keyword evidence="3" id="KW-0812">Transmembrane</keyword>
<name>A0ABN0RFH4_9LIST</name>
<comment type="subcellular location">
    <subcellularLocation>
        <location evidence="1">Membrane</location>
    </subcellularLocation>
</comment>
<dbReference type="Proteomes" id="UP000019249">
    <property type="component" value="Unassembled WGS sequence"/>
</dbReference>
<comment type="similarity">
    <text evidence="2">Belongs to the acyltransferase 3 family.</text>
</comment>
<feature type="transmembrane region" description="Helical" evidence="3">
    <location>
        <begin position="229"/>
        <end position="255"/>
    </location>
</feature>